<evidence type="ECO:0000313" key="4">
    <source>
        <dbReference type="Proteomes" id="UP000049077"/>
    </source>
</evidence>
<name>A0A822N4R8_9VIBR</name>
<protein>
    <submittedName>
        <fullName evidence="3">GpW</fullName>
    </submittedName>
</protein>
<dbReference type="GeneID" id="93902535"/>
<evidence type="ECO:0000313" key="3">
    <source>
        <dbReference type="EMBL" id="CDT63793.1"/>
    </source>
</evidence>
<keyword evidence="4" id="KW-1185">Reference proteome</keyword>
<reference evidence="3 4" key="1">
    <citation type="submission" date="2014-06" db="EMBL/GenBank/DDBJ databases">
        <authorList>
            <person name="Le Roux F."/>
        </authorList>
    </citation>
    <scope>NUCLEOTIDE SEQUENCE</scope>
    <source>
        <strain evidence="2 4">J5-4</strain>
        <strain evidence="3">J5-5</strain>
    </source>
</reference>
<dbReference type="EMBL" id="CCJV01000139">
    <property type="protein sequence ID" value="CDT63793.1"/>
    <property type="molecule type" value="Genomic_DNA"/>
</dbReference>
<dbReference type="Proteomes" id="UP000049495">
    <property type="component" value="Unassembled WGS sequence"/>
</dbReference>
<dbReference type="SUPFAM" id="SSF160719">
    <property type="entry name" value="gpW/gp25-like"/>
    <property type="match status" value="1"/>
</dbReference>
<dbReference type="Proteomes" id="UP000049077">
    <property type="component" value="Unassembled WGS sequence"/>
</dbReference>
<dbReference type="Pfam" id="PF04965">
    <property type="entry name" value="GPW_gp25"/>
    <property type="match status" value="1"/>
</dbReference>
<evidence type="ECO:0000313" key="2">
    <source>
        <dbReference type="EMBL" id="CDT34035.1"/>
    </source>
</evidence>
<dbReference type="RefSeq" id="WP_048615433.1">
    <property type="nucleotide sequence ID" value="NZ_AP025477.1"/>
</dbReference>
<accession>A0A822N4R8</accession>
<organism evidence="3 5">
    <name type="scientific">Vibrio crassostreae</name>
    <dbReference type="NCBI Taxonomy" id="246167"/>
    <lineage>
        <taxon>Bacteria</taxon>
        <taxon>Pseudomonadati</taxon>
        <taxon>Pseudomonadota</taxon>
        <taxon>Gammaproteobacteria</taxon>
        <taxon>Vibrionales</taxon>
        <taxon>Vibrionaceae</taxon>
        <taxon>Vibrio</taxon>
    </lineage>
</organism>
<dbReference type="AlphaFoldDB" id="A0A822N4R8"/>
<proteinExistence type="predicted"/>
<comment type="caution">
    <text evidence="3">The sequence shown here is derived from an EMBL/GenBank/DDBJ whole genome shotgun (WGS) entry which is preliminary data.</text>
</comment>
<evidence type="ECO:0000313" key="5">
    <source>
        <dbReference type="Proteomes" id="UP000049495"/>
    </source>
</evidence>
<sequence>MTYSLKFAGSGRNTDLVADIKQSLFMIVYTGKGERIYMPDYAADALEYIDKPQWEVQGLKVSIAESVAKYEPRVKLDSIVVTQTDLPQGIIGIKLSCQILATGQSDVFDFTNA</sequence>
<dbReference type="Gene3D" id="3.10.450.40">
    <property type="match status" value="1"/>
</dbReference>
<dbReference type="InterPro" id="IPR007048">
    <property type="entry name" value="IraD/Gp25-like"/>
</dbReference>
<reference evidence="5" key="2">
    <citation type="submission" date="2014-06" db="EMBL/GenBank/DDBJ databases">
        <authorList>
            <person name="Le Roux Frederique"/>
        </authorList>
    </citation>
    <scope>NUCLEOTIDE SEQUENCE [LARGE SCALE GENOMIC DNA]</scope>
    <source>
        <strain evidence="5">J5-5</strain>
    </source>
</reference>
<feature type="domain" description="IraD/Gp25-like" evidence="1">
    <location>
        <begin position="15"/>
        <end position="102"/>
    </location>
</feature>
<gene>
    <name evidence="2" type="ORF">VCR4J5_200205</name>
    <name evidence="3" type="ORF">VCR5J5_750054</name>
</gene>
<dbReference type="EMBL" id="CCJX01000103">
    <property type="protein sequence ID" value="CDT34035.1"/>
    <property type="molecule type" value="Genomic_DNA"/>
</dbReference>
<evidence type="ECO:0000259" key="1">
    <source>
        <dbReference type="Pfam" id="PF04965"/>
    </source>
</evidence>